<dbReference type="NCBIfam" id="NF042914">
    <property type="entry name" value="SAV915_dom"/>
    <property type="match status" value="1"/>
</dbReference>
<gene>
    <name evidence="1" type="ORF">HGA10_14735</name>
</gene>
<protein>
    <submittedName>
        <fullName evidence="1">Uncharacterized protein</fullName>
    </submittedName>
</protein>
<dbReference type="AlphaFoldDB" id="A0A846W6U9"/>
<proteinExistence type="predicted"/>
<dbReference type="EMBL" id="JAAXOM010000003">
    <property type="protein sequence ID" value="NKX88563.1"/>
    <property type="molecule type" value="Genomic_DNA"/>
</dbReference>
<organism evidence="1 2">
    <name type="scientific">Nocardia coubleae</name>
    <dbReference type="NCBI Taxonomy" id="356147"/>
    <lineage>
        <taxon>Bacteria</taxon>
        <taxon>Bacillati</taxon>
        <taxon>Actinomycetota</taxon>
        <taxon>Actinomycetes</taxon>
        <taxon>Mycobacteriales</taxon>
        <taxon>Nocardiaceae</taxon>
        <taxon>Nocardia</taxon>
    </lineage>
</organism>
<evidence type="ECO:0000313" key="1">
    <source>
        <dbReference type="EMBL" id="NKX88563.1"/>
    </source>
</evidence>
<keyword evidence="2" id="KW-1185">Reference proteome</keyword>
<evidence type="ECO:0000313" key="2">
    <source>
        <dbReference type="Proteomes" id="UP000572007"/>
    </source>
</evidence>
<reference evidence="1 2" key="1">
    <citation type="submission" date="2020-04" db="EMBL/GenBank/DDBJ databases">
        <title>MicrobeNet Type strains.</title>
        <authorList>
            <person name="Nicholson A.C."/>
        </authorList>
    </citation>
    <scope>NUCLEOTIDE SEQUENCE [LARGE SCALE GENOMIC DNA]</scope>
    <source>
        <strain evidence="1 2">DSM 44960</strain>
    </source>
</reference>
<sequence>MALPKEFPPVVYLPVLSVVHRVEDAQILLRKTRDGRIACLAYSALDRLYECCGSAQPWMWAPTMALDGLQQEQPFDLLILDLHIPEENRGAA</sequence>
<accession>A0A846W6U9</accession>
<comment type="caution">
    <text evidence="1">The sequence shown here is derived from an EMBL/GenBank/DDBJ whole genome shotgun (WGS) entry which is preliminary data.</text>
</comment>
<dbReference type="Proteomes" id="UP000572007">
    <property type="component" value="Unassembled WGS sequence"/>
</dbReference>
<dbReference type="InterPro" id="IPR049975">
    <property type="entry name" value="SAV_915-like_dom"/>
</dbReference>
<name>A0A846W6U9_9NOCA</name>